<dbReference type="InterPro" id="IPR050426">
    <property type="entry name" value="Glycosyltransferase_28"/>
</dbReference>
<dbReference type="PANTHER" id="PTHR48050">
    <property type="entry name" value="STEROL 3-BETA-GLUCOSYLTRANSFERASE"/>
    <property type="match status" value="1"/>
</dbReference>
<organism evidence="1 2">
    <name type="scientific">Rhodopirellula sallentina SM41</name>
    <dbReference type="NCBI Taxonomy" id="1263870"/>
    <lineage>
        <taxon>Bacteria</taxon>
        <taxon>Pseudomonadati</taxon>
        <taxon>Planctomycetota</taxon>
        <taxon>Planctomycetia</taxon>
        <taxon>Pirellulales</taxon>
        <taxon>Pirellulaceae</taxon>
        <taxon>Rhodopirellula</taxon>
    </lineage>
</organism>
<gene>
    <name evidence="1" type="ORF">RSSM_02177</name>
</gene>
<dbReference type="PANTHER" id="PTHR48050:SF13">
    <property type="entry name" value="STEROL 3-BETA-GLUCOSYLTRANSFERASE UGT80A2"/>
    <property type="match status" value="1"/>
</dbReference>
<dbReference type="InterPro" id="IPR002213">
    <property type="entry name" value="UDP_glucos_trans"/>
</dbReference>
<proteinExistence type="predicted"/>
<dbReference type="AlphaFoldDB" id="M5U4J8"/>
<dbReference type="Proteomes" id="UP000011885">
    <property type="component" value="Unassembled WGS sequence"/>
</dbReference>
<comment type="caution">
    <text evidence="1">The sequence shown here is derived from an EMBL/GenBank/DDBJ whole genome shotgun (WGS) entry which is preliminary data.</text>
</comment>
<dbReference type="EMBL" id="ANOH01000152">
    <property type="protein sequence ID" value="EMI56382.1"/>
    <property type="molecule type" value="Genomic_DNA"/>
</dbReference>
<dbReference type="PATRIC" id="fig|1263870.3.peg.2321"/>
<dbReference type="GO" id="GO:0008194">
    <property type="term" value="F:UDP-glycosyltransferase activity"/>
    <property type="evidence" value="ECO:0007669"/>
    <property type="project" value="InterPro"/>
</dbReference>
<dbReference type="GO" id="GO:0017000">
    <property type="term" value="P:antibiotic biosynthetic process"/>
    <property type="evidence" value="ECO:0007669"/>
    <property type="project" value="UniProtKB-ARBA"/>
</dbReference>
<reference evidence="1 2" key="1">
    <citation type="journal article" date="2013" name="Mar. Genomics">
        <title>Expression of sulfatases in Rhodopirellula baltica and the diversity of sulfatases in the genus Rhodopirellula.</title>
        <authorList>
            <person name="Wegner C.E."/>
            <person name="Richter-Heitmann T."/>
            <person name="Klindworth A."/>
            <person name="Klockow C."/>
            <person name="Richter M."/>
            <person name="Achstetter T."/>
            <person name="Glockner F.O."/>
            <person name="Harder J."/>
        </authorList>
    </citation>
    <scope>NUCLEOTIDE SEQUENCE [LARGE SCALE GENOMIC DNA]</scope>
    <source>
        <strain evidence="1 2">SM41</strain>
    </source>
</reference>
<dbReference type="FunFam" id="3.40.50.2000:FF:000072">
    <property type="entry name" value="Glycosyl transferase"/>
    <property type="match status" value="1"/>
</dbReference>
<dbReference type="Pfam" id="PF00201">
    <property type="entry name" value="UDPGT"/>
    <property type="match status" value="1"/>
</dbReference>
<keyword evidence="2" id="KW-1185">Reference proteome</keyword>
<evidence type="ECO:0000313" key="1">
    <source>
        <dbReference type="EMBL" id="EMI56382.1"/>
    </source>
</evidence>
<accession>M5U4J8</accession>
<name>M5U4J8_9BACT</name>
<keyword evidence="1" id="KW-0808">Transferase</keyword>
<evidence type="ECO:0000313" key="2">
    <source>
        <dbReference type="Proteomes" id="UP000011885"/>
    </source>
</evidence>
<dbReference type="Gene3D" id="3.40.50.2000">
    <property type="entry name" value="Glycogen Phosphorylase B"/>
    <property type="match status" value="2"/>
</dbReference>
<sequence length="390" mass="42527">MFSKVDAQEATLKAGISFRVIGESEFPKGSMVDSLARLGQLKGRAGLSYTVDLFNKNARVFLRDAPGELRRSQVDALIVDQATPEAGSVAEYLNIPFVNLCSAVVLNRADTVPTPFAPWDYNPSILGRVRNRIGYAVSKRLLRPVLKTIDDQRKQWSLPPHRAANDRFSTLAQISQQPVEFEFPRADLPSWFHFTGPFHSHAGRPVVDFPYERLTDQSLVYASLGTIHGNGAHLFSIIARACMGLDVQLVISLGGSSVFESIGKLPGDPIVVRYAPQLELLKKTALMITHGGMNTTLECLNNAVPMVAIPMANDQPGIGARVKWTGCGESLPAKNVNVAKLRTAIEKVLGCQSYRRNAKRLQAAIARSGGVTRTADIVEKAATTRQPVLA</sequence>
<protein>
    <submittedName>
        <fullName evidence="1">Zeaxanthin glucosyl transferase</fullName>
    </submittedName>
</protein>
<dbReference type="SUPFAM" id="SSF53756">
    <property type="entry name" value="UDP-Glycosyltransferase/glycogen phosphorylase"/>
    <property type="match status" value="1"/>
</dbReference>
<dbReference type="CDD" id="cd03784">
    <property type="entry name" value="GT1_Gtf-like"/>
    <property type="match status" value="1"/>
</dbReference>
<dbReference type="GO" id="GO:0016758">
    <property type="term" value="F:hexosyltransferase activity"/>
    <property type="evidence" value="ECO:0007669"/>
    <property type="project" value="UniProtKB-ARBA"/>
</dbReference>